<proteinExistence type="predicted"/>
<evidence type="ECO:0000313" key="2">
    <source>
        <dbReference type="EMBL" id="KAG8052534.1"/>
    </source>
</evidence>
<feature type="region of interest" description="Disordered" evidence="1">
    <location>
        <begin position="88"/>
        <end position="128"/>
    </location>
</feature>
<accession>A0A8J5VRE7</accession>
<gene>
    <name evidence="2" type="ORF">GUJ93_ZPchr0001g30133</name>
</gene>
<name>A0A8J5VRE7_ZIZPA</name>
<dbReference type="Proteomes" id="UP000729402">
    <property type="component" value="Unassembled WGS sequence"/>
</dbReference>
<dbReference type="EMBL" id="JAAALK010000288">
    <property type="protein sequence ID" value="KAG8052534.1"/>
    <property type="molecule type" value="Genomic_DNA"/>
</dbReference>
<comment type="caution">
    <text evidence="2">The sequence shown here is derived from an EMBL/GenBank/DDBJ whole genome shotgun (WGS) entry which is preliminary data.</text>
</comment>
<feature type="compositionally biased region" description="Gly residues" evidence="1">
    <location>
        <begin position="1"/>
        <end position="12"/>
    </location>
</feature>
<reference evidence="2" key="1">
    <citation type="journal article" date="2021" name="bioRxiv">
        <title>Whole Genome Assembly and Annotation of Northern Wild Rice, Zizania palustris L., Supports a Whole Genome Duplication in the Zizania Genus.</title>
        <authorList>
            <person name="Haas M."/>
            <person name="Kono T."/>
            <person name="Macchietto M."/>
            <person name="Millas R."/>
            <person name="McGilp L."/>
            <person name="Shao M."/>
            <person name="Duquette J."/>
            <person name="Hirsch C.N."/>
            <person name="Kimball J."/>
        </authorList>
    </citation>
    <scope>NUCLEOTIDE SEQUENCE</scope>
    <source>
        <tissue evidence="2">Fresh leaf tissue</tissue>
    </source>
</reference>
<feature type="region of interest" description="Disordered" evidence="1">
    <location>
        <begin position="1"/>
        <end position="76"/>
    </location>
</feature>
<evidence type="ECO:0000313" key="3">
    <source>
        <dbReference type="Proteomes" id="UP000729402"/>
    </source>
</evidence>
<reference evidence="2" key="2">
    <citation type="submission" date="2021-02" db="EMBL/GenBank/DDBJ databases">
        <authorList>
            <person name="Kimball J.A."/>
            <person name="Haas M.W."/>
            <person name="Macchietto M."/>
            <person name="Kono T."/>
            <person name="Duquette J."/>
            <person name="Shao M."/>
        </authorList>
    </citation>
    <scope>NUCLEOTIDE SEQUENCE</scope>
    <source>
        <tissue evidence="2">Fresh leaf tissue</tissue>
    </source>
</reference>
<keyword evidence="3" id="KW-1185">Reference proteome</keyword>
<protein>
    <submittedName>
        <fullName evidence="2">Uncharacterized protein</fullName>
    </submittedName>
</protein>
<feature type="compositionally biased region" description="Basic and acidic residues" evidence="1">
    <location>
        <begin position="52"/>
        <end position="62"/>
    </location>
</feature>
<organism evidence="2 3">
    <name type="scientific">Zizania palustris</name>
    <name type="common">Northern wild rice</name>
    <dbReference type="NCBI Taxonomy" id="103762"/>
    <lineage>
        <taxon>Eukaryota</taxon>
        <taxon>Viridiplantae</taxon>
        <taxon>Streptophyta</taxon>
        <taxon>Embryophyta</taxon>
        <taxon>Tracheophyta</taxon>
        <taxon>Spermatophyta</taxon>
        <taxon>Magnoliopsida</taxon>
        <taxon>Liliopsida</taxon>
        <taxon>Poales</taxon>
        <taxon>Poaceae</taxon>
        <taxon>BOP clade</taxon>
        <taxon>Oryzoideae</taxon>
        <taxon>Oryzeae</taxon>
        <taxon>Zizaniinae</taxon>
        <taxon>Zizania</taxon>
    </lineage>
</organism>
<dbReference type="AlphaFoldDB" id="A0A8J5VRE7"/>
<evidence type="ECO:0000256" key="1">
    <source>
        <dbReference type="SAM" id="MobiDB-lite"/>
    </source>
</evidence>
<sequence length="128" mass="13407">MVGRLGGAGGRSGRAKRRNWARRRTWHGGARRKPSHAKPFVAPNPSLCGNLGERRGGTRRGEGPGMVAHGGNLGHAKPFIAPNPSLCRNLGPPEPPVVHRRANPLAAPSPQAAVDADNAPCVEQGRVG</sequence>
<feature type="compositionally biased region" description="Basic residues" evidence="1">
    <location>
        <begin position="13"/>
        <end position="36"/>
    </location>
</feature>